<dbReference type="InterPro" id="IPR001173">
    <property type="entry name" value="Glyco_trans_2-like"/>
</dbReference>
<dbReference type="EMBL" id="FZOJ01000001">
    <property type="protein sequence ID" value="SNR89040.1"/>
    <property type="molecule type" value="Genomic_DNA"/>
</dbReference>
<reference evidence="5 6" key="1">
    <citation type="submission" date="2017-06" db="EMBL/GenBank/DDBJ databases">
        <authorList>
            <person name="Kim H.J."/>
            <person name="Triplett B.A."/>
        </authorList>
    </citation>
    <scope>NUCLEOTIDE SEQUENCE [LARGE SCALE GENOMIC DNA]</scope>
    <source>
        <strain evidence="5 6">SCA</strain>
    </source>
</reference>
<dbReference type="InterPro" id="IPR029044">
    <property type="entry name" value="Nucleotide-diphossugar_trans"/>
</dbReference>
<evidence type="ECO:0000313" key="5">
    <source>
        <dbReference type="EMBL" id="SNR89040.1"/>
    </source>
</evidence>
<feature type="domain" description="Glycosyltransferase 2-like" evidence="4">
    <location>
        <begin position="4"/>
        <end position="125"/>
    </location>
</feature>
<dbReference type="OrthoDB" id="9810303at2"/>
<keyword evidence="3 5" id="KW-0808">Transferase</keyword>
<protein>
    <submittedName>
        <fullName evidence="5">Glycosyl transferase family 2</fullName>
    </submittedName>
</protein>
<dbReference type="Proteomes" id="UP000198304">
    <property type="component" value="Unassembled WGS sequence"/>
</dbReference>
<gene>
    <name evidence="5" type="ORF">SAMN05446037_1001253</name>
</gene>
<dbReference type="GO" id="GO:0016757">
    <property type="term" value="F:glycosyltransferase activity"/>
    <property type="evidence" value="ECO:0007669"/>
    <property type="project" value="UniProtKB-KW"/>
</dbReference>
<dbReference type="Pfam" id="PF00535">
    <property type="entry name" value="Glycos_transf_2"/>
    <property type="match status" value="1"/>
</dbReference>
<evidence type="ECO:0000313" key="6">
    <source>
        <dbReference type="Proteomes" id="UP000198304"/>
    </source>
</evidence>
<dbReference type="SUPFAM" id="SSF53448">
    <property type="entry name" value="Nucleotide-diphospho-sugar transferases"/>
    <property type="match status" value="1"/>
</dbReference>
<evidence type="ECO:0000256" key="2">
    <source>
        <dbReference type="ARBA" id="ARBA00022676"/>
    </source>
</evidence>
<evidence type="ECO:0000256" key="1">
    <source>
        <dbReference type="ARBA" id="ARBA00006739"/>
    </source>
</evidence>
<comment type="similarity">
    <text evidence="1">Belongs to the glycosyltransferase 2 family.</text>
</comment>
<sequence>MEISAIIPAYNEETRIRNVLEPLSKYSLITDIIVVDDGSEDNTSLIVSEYDHVNLIKLSQNRGKAQAIKEGLSYCTGDIILLLDADLIGLNSKHIESMLAPLLYDNIEMTVGIFQSGRLITDLAQKVAPNLSGQRAFKNTLQEDIKKLNMSGYGIEIAISQYIKNNKIKYQQVFLKDISHVMKEEKLGFSKGMVWRLKMYKDILKYWMN</sequence>
<dbReference type="Gene3D" id="3.90.550.10">
    <property type="entry name" value="Spore Coat Polysaccharide Biosynthesis Protein SpsA, Chain A"/>
    <property type="match status" value="1"/>
</dbReference>
<proteinExistence type="inferred from homology"/>
<accession>A0A239A0G0</accession>
<keyword evidence="6" id="KW-1185">Reference proteome</keyword>
<evidence type="ECO:0000259" key="4">
    <source>
        <dbReference type="Pfam" id="PF00535"/>
    </source>
</evidence>
<dbReference type="RefSeq" id="WP_089281037.1">
    <property type="nucleotide sequence ID" value="NZ_FZOJ01000001.1"/>
</dbReference>
<keyword evidence="2" id="KW-0328">Glycosyltransferase</keyword>
<dbReference type="PANTHER" id="PTHR43630:SF1">
    <property type="entry name" value="POLY-BETA-1,6-N-ACETYL-D-GLUCOSAMINE SYNTHASE"/>
    <property type="match status" value="1"/>
</dbReference>
<dbReference type="AlphaFoldDB" id="A0A239A0G0"/>
<name>A0A239A0G0_9FIRM</name>
<organism evidence="5 6">
    <name type="scientific">Anaerovirgula multivorans</name>
    <dbReference type="NCBI Taxonomy" id="312168"/>
    <lineage>
        <taxon>Bacteria</taxon>
        <taxon>Bacillati</taxon>
        <taxon>Bacillota</taxon>
        <taxon>Clostridia</taxon>
        <taxon>Peptostreptococcales</taxon>
        <taxon>Natronincolaceae</taxon>
        <taxon>Anaerovirgula</taxon>
    </lineage>
</organism>
<evidence type="ECO:0000256" key="3">
    <source>
        <dbReference type="ARBA" id="ARBA00022679"/>
    </source>
</evidence>
<dbReference type="CDD" id="cd04179">
    <property type="entry name" value="DPM_DPG-synthase_like"/>
    <property type="match status" value="1"/>
</dbReference>
<dbReference type="PANTHER" id="PTHR43630">
    <property type="entry name" value="POLY-BETA-1,6-N-ACETYL-D-GLUCOSAMINE SYNTHASE"/>
    <property type="match status" value="1"/>
</dbReference>